<keyword evidence="2" id="KW-1185">Reference proteome</keyword>
<protein>
    <submittedName>
        <fullName evidence="1">Uncharacterized protein</fullName>
    </submittedName>
</protein>
<dbReference type="InParanoid" id="U5FXP3"/>
<dbReference type="HOGENOM" id="CLU_2578321_0_0_1"/>
<evidence type="ECO:0000313" key="2">
    <source>
        <dbReference type="Proteomes" id="UP000006729"/>
    </source>
</evidence>
<evidence type="ECO:0000313" key="1">
    <source>
        <dbReference type="EMBL" id="PNT14272.1"/>
    </source>
</evidence>
<gene>
    <name evidence="1" type="ORF">POPTR_010G021900</name>
</gene>
<reference evidence="1 2" key="1">
    <citation type="journal article" date="2006" name="Science">
        <title>The genome of black cottonwood, Populus trichocarpa (Torr. &amp; Gray).</title>
        <authorList>
            <person name="Tuskan G.A."/>
            <person name="Difazio S."/>
            <person name="Jansson S."/>
            <person name="Bohlmann J."/>
            <person name="Grigoriev I."/>
            <person name="Hellsten U."/>
            <person name="Putnam N."/>
            <person name="Ralph S."/>
            <person name="Rombauts S."/>
            <person name="Salamov A."/>
            <person name="Schein J."/>
            <person name="Sterck L."/>
            <person name="Aerts A."/>
            <person name="Bhalerao R.R."/>
            <person name="Bhalerao R.P."/>
            <person name="Blaudez D."/>
            <person name="Boerjan W."/>
            <person name="Brun A."/>
            <person name="Brunner A."/>
            <person name="Busov V."/>
            <person name="Campbell M."/>
            <person name="Carlson J."/>
            <person name="Chalot M."/>
            <person name="Chapman J."/>
            <person name="Chen G.L."/>
            <person name="Cooper D."/>
            <person name="Coutinho P.M."/>
            <person name="Couturier J."/>
            <person name="Covert S."/>
            <person name="Cronk Q."/>
            <person name="Cunningham R."/>
            <person name="Davis J."/>
            <person name="Degroeve S."/>
            <person name="Dejardin A."/>
            <person name="Depamphilis C."/>
            <person name="Detter J."/>
            <person name="Dirks B."/>
            <person name="Dubchak I."/>
            <person name="Duplessis S."/>
            <person name="Ehlting J."/>
            <person name="Ellis B."/>
            <person name="Gendler K."/>
            <person name="Goodstein D."/>
            <person name="Gribskov M."/>
            <person name="Grimwood J."/>
            <person name="Groover A."/>
            <person name="Gunter L."/>
            <person name="Hamberger B."/>
            <person name="Heinze B."/>
            <person name="Helariutta Y."/>
            <person name="Henrissat B."/>
            <person name="Holligan D."/>
            <person name="Holt R."/>
            <person name="Huang W."/>
            <person name="Islam-Faridi N."/>
            <person name="Jones S."/>
            <person name="Jones-Rhoades M."/>
            <person name="Jorgensen R."/>
            <person name="Joshi C."/>
            <person name="Kangasjarvi J."/>
            <person name="Karlsson J."/>
            <person name="Kelleher C."/>
            <person name="Kirkpatrick R."/>
            <person name="Kirst M."/>
            <person name="Kohler A."/>
            <person name="Kalluri U."/>
            <person name="Larimer F."/>
            <person name="Leebens-Mack J."/>
            <person name="Leple J.C."/>
            <person name="Locascio P."/>
            <person name="Lou Y."/>
            <person name="Lucas S."/>
            <person name="Martin F."/>
            <person name="Montanini B."/>
            <person name="Napoli C."/>
            <person name="Nelson D.R."/>
            <person name="Nelson C."/>
            <person name="Nieminen K."/>
            <person name="Nilsson O."/>
            <person name="Pereda V."/>
            <person name="Peter G."/>
            <person name="Philippe R."/>
            <person name="Pilate G."/>
            <person name="Poliakov A."/>
            <person name="Razumovskaya J."/>
            <person name="Richardson P."/>
            <person name="Rinaldi C."/>
            <person name="Ritland K."/>
            <person name="Rouze P."/>
            <person name="Ryaboy D."/>
            <person name="Schmutz J."/>
            <person name="Schrader J."/>
            <person name="Segerman B."/>
            <person name="Shin H."/>
            <person name="Siddiqui A."/>
            <person name="Sterky F."/>
            <person name="Terry A."/>
            <person name="Tsai C.J."/>
            <person name="Uberbacher E."/>
            <person name="Unneberg P."/>
            <person name="Vahala J."/>
            <person name="Wall K."/>
            <person name="Wessler S."/>
            <person name="Yang G."/>
            <person name="Yin T."/>
            <person name="Douglas C."/>
            <person name="Marra M."/>
            <person name="Sandberg G."/>
            <person name="Van de Peer Y."/>
            <person name="Rokhsar D."/>
        </authorList>
    </citation>
    <scope>NUCLEOTIDE SEQUENCE [LARGE SCALE GENOMIC DNA]</scope>
    <source>
        <strain evidence="2">cv. Nisqually</strain>
    </source>
</reference>
<name>U5FXP3_POPTR</name>
<dbReference type="Proteomes" id="UP000006729">
    <property type="component" value="Chromosome 10"/>
</dbReference>
<organism evidence="1 2">
    <name type="scientific">Populus trichocarpa</name>
    <name type="common">Western balsam poplar</name>
    <name type="synonym">Populus balsamifera subsp. trichocarpa</name>
    <dbReference type="NCBI Taxonomy" id="3694"/>
    <lineage>
        <taxon>Eukaryota</taxon>
        <taxon>Viridiplantae</taxon>
        <taxon>Streptophyta</taxon>
        <taxon>Embryophyta</taxon>
        <taxon>Tracheophyta</taxon>
        <taxon>Spermatophyta</taxon>
        <taxon>Magnoliopsida</taxon>
        <taxon>eudicotyledons</taxon>
        <taxon>Gunneridae</taxon>
        <taxon>Pentapetalae</taxon>
        <taxon>rosids</taxon>
        <taxon>fabids</taxon>
        <taxon>Malpighiales</taxon>
        <taxon>Salicaceae</taxon>
        <taxon>Saliceae</taxon>
        <taxon>Populus</taxon>
    </lineage>
</organism>
<accession>U5FXP3</accession>
<proteinExistence type="predicted"/>
<dbReference type="AlphaFoldDB" id="U5FXP3"/>
<sequence>MIKLAWNLTVIDTKSMLCQIGMLNGLQQLREGGISLAILAEGTDSQSKNSTCKFPFSAIFDWLSWFSLEIVILCREIGLAL</sequence>
<dbReference type="EMBL" id="CM009299">
    <property type="protein sequence ID" value="PNT14272.1"/>
    <property type="molecule type" value="Genomic_DNA"/>
</dbReference>